<evidence type="ECO:0000313" key="10">
    <source>
        <dbReference type="Proteomes" id="UP000035036"/>
    </source>
</evidence>
<dbReference type="OrthoDB" id="9769238at2"/>
<organism evidence="9 10">
    <name type="scientific">Geoalkalibacter subterraneus</name>
    <dbReference type="NCBI Taxonomy" id="483547"/>
    <lineage>
        <taxon>Bacteria</taxon>
        <taxon>Pseudomonadati</taxon>
        <taxon>Thermodesulfobacteriota</taxon>
        <taxon>Desulfuromonadia</taxon>
        <taxon>Desulfuromonadales</taxon>
        <taxon>Geoalkalibacteraceae</taxon>
        <taxon>Geoalkalibacter</taxon>
    </lineage>
</organism>
<sequence>MGKERLVVIGGDAAGMSAASKVRREDPERQIIVFERGPHTSYSACGLPYYIAGMIKDSDDLVARTPEKFKEKYNIDARVGHEVLHIDPDAGKVRVVERESGREFDEGYDQLLIATGGVPICPDLPGSGAQAIFGLSTLQSGIRVRQFVDQVSPRRAVVVGGGYIGLEMAEALVRRGLEVSLVERAEQVMATLDPDMGSLVSDALREVGVTLYLEESLTGFEVADGRVKAVVTDKRTLPADMVILGMGVQPNSTLAENAGLKLGEKKAIQVDSRMRTSKAGIWAAGDCVESYHLLMQRPVHIALGTVANKQGTVAGINLAGGDATFPGVIGTAVSKICKYEVARTGLREADLKVMNMPYVEAVIKSRTRAGYYPGAGRITVKLMAHKEDGRLLGGQIVGLEGAAKRIDVLATAITAGLTAQHLVDLDLSYAPPFSPVWDPVQTAARQILNKL</sequence>
<dbReference type="PANTHER" id="PTHR43429">
    <property type="entry name" value="PYRIDINE NUCLEOTIDE-DISULFIDE OXIDOREDUCTASE DOMAIN-CONTAINING"/>
    <property type="match status" value="1"/>
</dbReference>
<dbReference type="KEGG" id="gsb:GSUB_03495"/>
<feature type="domain" description="Pyridine nucleotide-disulphide oxidoreductase dimerisation" evidence="7">
    <location>
        <begin position="334"/>
        <end position="436"/>
    </location>
</feature>
<dbReference type="InterPro" id="IPR036188">
    <property type="entry name" value="FAD/NAD-bd_sf"/>
</dbReference>
<dbReference type="Pfam" id="PF02852">
    <property type="entry name" value="Pyr_redox_dim"/>
    <property type="match status" value="1"/>
</dbReference>
<gene>
    <name evidence="9" type="ORF">GSUB_03495</name>
</gene>
<evidence type="ECO:0000259" key="7">
    <source>
        <dbReference type="Pfam" id="PF02852"/>
    </source>
</evidence>
<name>A0A0B5FMD5_9BACT</name>
<evidence type="ECO:0000256" key="5">
    <source>
        <dbReference type="ARBA" id="ARBA00023002"/>
    </source>
</evidence>
<evidence type="ECO:0000256" key="3">
    <source>
        <dbReference type="ARBA" id="ARBA00022630"/>
    </source>
</evidence>
<keyword evidence="10" id="KW-1185">Reference proteome</keyword>
<evidence type="ECO:0000313" key="9">
    <source>
        <dbReference type="EMBL" id="AJF05814.1"/>
    </source>
</evidence>
<dbReference type="STRING" id="483547.GSUB_03495"/>
<evidence type="ECO:0000256" key="6">
    <source>
        <dbReference type="ARBA" id="ARBA00023284"/>
    </source>
</evidence>
<evidence type="ECO:0000256" key="2">
    <source>
        <dbReference type="ARBA" id="ARBA00009130"/>
    </source>
</evidence>
<dbReference type="AlphaFoldDB" id="A0A0B5FMD5"/>
<keyword evidence="5" id="KW-0560">Oxidoreductase</keyword>
<dbReference type="HOGENOM" id="CLU_003291_1_2_7"/>
<dbReference type="InterPro" id="IPR004099">
    <property type="entry name" value="Pyr_nucl-diS_OxRdtase_dimer"/>
</dbReference>
<dbReference type="InterPro" id="IPR050260">
    <property type="entry name" value="FAD-bd_OxRdtase"/>
</dbReference>
<dbReference type="SUPFAM" id="SSF55424">
    <property type="entry name" value="FAD/NAD-linked reductases, dimerisation (C-terminal) domain"/>
    <property type="match status" value="1"/>
</dbReference>
<evidence type="ECO:0000259" key="8">
    <source>
        <dbReference type="Pfam" id="PF07992"/>
    </source>
</evidence>
<comment type="similarity">
    <text evidence="2">Belongs to the class-III pyridine nucleotide-disulfide oxidoreductase family.</text>
</comment>
<keyword evidence="4" id="KW-0274">FAD</keyword>
<dbReference type="InterPro" id="IPR023753">
    <property type="entry name" value="FAD/NAD-binding_dom"/>
</dbReference>
<dbReference type="Proteomes" id="UP000035036">
    <property type="component" value="Chromosome"/>
</dbReference>
<accession>A0A0B5FMD5</accession>
<proteinExistence type="inferred from homology"/>
<keyword evidence="3" id="KW-0285">Flavoprotein</keyword>
<keyword evidence="6" id="KW-0676">Redox-active center</keyword>
<dbReference type="InterPro" id="IPR016156">
    <property type="entry name" value="FAD/NAD-linked_Rdtase_dimer_sf"/>
</dbReference>
<evidence type="ECO:0000256" key="4">
    <source>
        <dbReference type="ARBA" id="ARBA00022827"/>
    </source>
</evidence>
<protein>
    <submittedName>
        <fullName evidence="9">Flavoprotein oxidoreductase</fullName>
    </submittedName>
</protein>
<dbReference type="PANTHER" id="PTHR43429:SF1">
    <property type="entry name" value="NAD(P)H SULFUR OXIDOREDUCTASE (COA-DEPENDENT)"/>
    <property type="match status" value="1"/>
</dbReference>
<dbReference type="PRINTS" id="PR00411">
    <property type="entry name" value="PNDRDTASEI"/>
</dbReference>
<dbReference type="PRINTS" id="PR00368">
    <property type="entry name" value="FADPNR"/>
</dbReference>
<dbReference type="GO" id="GO:0016491">
    <property type="term" value="F:oxidoreductase activity"/>
    <property type="evidence" value="ECO:0007669"/>
    <property type="project" value="UniProtKB-KW"/>
</dbReference>
<evidence type="ECO:0000256" key="1">
    <source>
        <dbReference type="ARBA" id="ARBA00001974"/>
    </source>
</evidence>
<comment type="cofactor">
    <cofactor evidence="1">
        <name>FAD</name>
        <dbReference type="ChEBI" id="CHEBI:57692"/>
    </cofactor>
</comment>
<reference evidence="9 10" key="1">
    <citation type="journal article" date="2015" name="Genome Announc.">
        <title>Genomes of Geoalkalibacter ferrihydriticus Z-0531T and Geoalkalibacter subterraneus Red1T, Two Haloalkaliphilic Metal-Reducing Deltaproteobacteria.</title>
        <authorList>
            <person name="Badalamenti J.P."/>
            <person name="Krajmalnik-Brown R."/>
            <person name="Torres C.I."/>
            <person name="Bond D.R."/>
        </authorList>
    </citation>
    <scope>NUCLEOTIDE SEQUENCE [LARGE SCALE GENOMIC DNA]</scope>
    <source>
        <strain evidence="9 10">Red1</strain>
    </source>
</reference>
<feature type="domain" description="FAD/NAD(P)-binding" evidence="8">
    <location>
        <begin position="5"/>
        <end position="310"/>
    </location>
</feature>
<dbReference type="RefSeq" id="WP_040199202.1">
    <property type="nucleotide sequence ID" value="NZ_CP010311.1"/>
</dbReference>
<dbReference type="Gene3D" id="3.50.50.60">
    <property type="entry name" value="FAD/NAD(P)-binding domain"/>
    <property type="match status" value="2"/>
</dbReference>
<dbReference type="Pfam" id="PF07992">
    <property type="entry name" value="Pyr_redox_2"/>
    <property type="match status" value="1"/>
</dbReference>
<dbReference type="EMBL" id="CP010311">
    <property type="protein sequence ID" value="AJF05814.1"/>
    <property type="molecule type" value="Genomic_DNA"/>
</dbReference>
<dbReference type="SUPFAM" id="SSF51905">
    <property type="entry name" value="FAD/NAD(P)-binding domain"/>
    <property type="match status" value="2"/>
</dbReference>